<feature type="transmembrane region" description="Helical" evidence="1">
    <location>
        <begin position="278"/>
        <end position="300"/>
    </location>
</feature>
<dbReference type="AlphaFoldDB" id="F7X4R4"/>
<feature type="transmembrane region" description="Helical" evidence="1">
    <location>
        <begin position="334"/>
        <end position="355"/>
    </location>
</feature>
<dbReference type="InterPro" id="IPR007820">
    <property type="entry name" value="AbrB_fam"/>
</dbReference>
<keyword evidence="1" id="KW-1133">Transmembrane helix</keyword>
<accession>F7X4R4</accession>
<dbReference type="Pfam" id="PF05145">
    <property type="entry name" value="AbrB"/>
    <property type="match status" value="1"/>
</dbReference>
<dbReference type="KEGG" id="smx:SM11_chr1221"/>
<reference evidence="2 3" key="1">
    <citation type="journal article" date="2011" name="J. Biotechnol.">
        <title>The complete genome sequence of the dominant Sinorhizobium meliloti field isolate SM11 extends the S. meliloti pan-genome.</title>
        <authorList>
            <person name="Schneiker-Bekel S."/>
            <person name="Wibberg D."/>
            <person name="Bekel T."/>
            <person name="Blom J."/>
            <person name="Linke B."/>
            <person name="Neuweger H."/>
            <person name="Stiens M."/>
            <person name="Vorholter F.J."/>
            <person name="Weidner S."/>
            <person name="Goesmann A."/>
            <person name="Puhler A."/>
            <person name="Schluter A."/>
        </authorList>
    </citation>
    <scope>NUCLEOTIDE SEQUENCE [LARGE SCALE GENOMIC DNA]</scope>
    <source>
        <strain evidence="2 3">SM11</strain>
    </source>
</reference>
<dbReference type="HOGENOM" id="CLU_050210_0_1_5"/>
<feature type="transmembrane region" description="Helical" evidence="1">
    <location>
        <begin position="185"/>
        <end position="206"/>
    </location>
</feature>
<gene>
    <name evidence="2" type="primary">abrB</name>
    <name evidence="2" type="ordered locus">SM11_chr1221</name>
</gene>
<protein>
    <submittedName>
        <fullName evidence="2">Transmembrane protein</fullName>
    </submittedName>
</protein>
<dbReference type="NCBIfam" id="TIGR03082">
    <property type="entry name" value="Gneg_AbrB_dup"/>
    <property type="match status" value="2"/>
</dbReference>
<organism evidence="2 3">
    <name type="scientific">Sinorhizobium meliloti (strain SM11)</name>
    <dbReference type="NCBI Taxonomy" id="707241"/>
    <lineage>
        <taxon>Bacteria</taxon>
        <taxon>Pseudomonadati</taxon>
        <taxon>Pseudomonadota</taxon>
        <taxon>Alphaproteobacteria</taxon>
        <taxon>Hyphomicrobiales</taxon>
        <taxon>Rhizobiaceae</taxon>
        <taxon>Sinorhizobium/Ensifer group</taxon>
        <taxon>Sinorhizobium</taxon>
    </lineage>
</organism>
<keyword evidence="1 2" id="KW-0812">Transmembrane</keyword>
<evidence type="ECO:0000313" key="2">
    <source>
        <dbReference type="EMBL" id="AEH78499.1"/>
    </source>
</evidence>
<evidence type="ECO:0000313" key="3">
    <source>
        <dbReference type="Proteomes" id="UP000009045"/>
    </source>
</evidence>
<proteinExistence type="predicted"/>
<feature type="transmembrane region" description="Helical" evidence="1">
    <location>
        <begin position="362"/>
        <end position="384"/>
    </location>
</feature>
<feature type="transmembrane region" description="Helical" evidence="1">
    <location>
        <begin position="248"/>
        <end position="266"/>
    </location>
</feature>
<dbReference type="PANTHER" id="PTHR38457:SF1">
    <property type="entry name" value="REGULATOR ABRB-RELATED"/>
    <property type="match status" value="1"/>
</dbReference>
<name>F7X4R4_SINMM</name>
<sequence>MTLSVRIRPPGASADLAGQPTKLVRRAARRRPHVRNHRLCAQLPAKRAVAQFFALHLELGRPILLPTVRCIQCAGSRAARRRMTLKPEQPSTPMLPKNGGLGRLSAVWQWCLLALLSAVFAGVLEMIGIPAGLLMGPMIAGALVGMNGGTIRLPRQLFFCVQVVLAMMIAASMSPDLLVTFSGNWLLFLAIILSVIGVSTLCGWTITRMGILPGTTAIWGSSAGAASTMLLMADAYGADARLVAFMQYLRVVFVASTATIVSHLWVSGVEPETATHWFAPIAGLPFFMTLAVGIASGILGKILRVPAGAFLVPFAIGSALNITGTLTIELPQWLLALSFAMLGWNIGLGFTRAILAHARRALMPTIVSIVVLISFSGLLALLLIKVAGIDPLTAYLATSPGGLDSIAVIAASSNVDLPFVMALQTARLLIITLIGPALARFVADRA</sequence>
<feature type="transmembrane region" description="Helical" evidence="1">
    <location>
        <begin position="307"/>
        <end position="328"/>
    </location>
</feature>
<evidence type="ECO:0000256" key="1">
    <source>
        <dbReference type="SAM" id="Phobius"/>
    </source>
</evidence>
<dbReference type="PATRIC" id="fig|707241.3.peg.1286"/>
<dbReference type="GO" id="GO:0010468">
    <property type="term" value="P:regulation of gene expression"/>
    <property type="evidence" value="ECO:0007669"/>
    <property type="project" value="InterPro"/>
</dbReference>
<keyword evidence="1" id="KW-0472">Membrane</keyword>
<feature type="transmembrane region" description="Helical" evidence="1">
    <location>
        <begin position="153"/>
        <end position="173"/>
    </location>
</feature>
<dbReference type="InterPro" id="IPR017516">
    <property type="entry name" value="AbrB_dup"/>
</dbReference>
<dbReference type="Proteomes" id="UP000009045">
    <property type="component" value="Chromosome"/>
</dbReference>
<dbReference type="EMBL" id="CP001830">
    <property type="protein sequence ID" value="AEH78499.1"/>
    <property type="molecule type" value="Genomic_DNA"/>
</dbReference>
<dbReference type="PANTHER" id="PTHR38457">
    <property type="entry name" value="REGULATOR ABRB-RELATED"/>
    <property type="match status" value="1"/>
</dbReference>
<feature type="transmembrane region" description="Helical" evidence="1">
    <location>
        <begin position="107"/>
        <end position="133"/>
    </location>
</feature>
<dbReference type="GO" id="GO:0016020">
    <property type="term" value="C:membrane"/>
    <property type="evidence" value="ECO:0007669"/>
    <property type="project" value="InterPro"/>
</dbReference>
<feature type="transmembrane region" description="Helical" evidence="1">
    <location>
        <begin position="425"/>
        <end position="443"/>
    </location>
</feature>